<evidence type="ECO:0000313" key="5">
    <source>
        <dbReference type="Proteomes" id="UP000294498"/>
    </source>
</evidence>
<keyword evidence="5" id="KW-1185">Reference proteome</keyword>
<evidence type="ECO:0000259" key="3">
    <source>
        <dbReference type="Pfam" id="PF14905"/>
    </source>
</evidence>
<keyword evidence="2" id="KW-0732">Signal</keyword>
<organism evidence="4 5">
    <name type="scientific">Dinghuibacter silviterrae</name>
    <dbReference type="NCBI Taxonomy" id="1539049"/>
    <lineage>
        <taxon>Bacteria</taxon>
        <taxon>Pseudomonadati</taxon>
        <taxon>Bacteroidota</taxon>
        <taxon>Chitinophagia</taxon>
        <taxon>Chitinophagales</taxon>
        <taxon>Chitinophagaceae</taxon>
        <taxon>Dinghuibacter</taxon>
    </lineage>
</organism>
<gene>
    <name evidence="4" type="ORF">EDB95_0165</name>
</gene>
<comment type="caution">
    <text evidence="4">The sequence shown here is derived from an EMBL/GenBank/DDBJ whole genome shotgun (WGS) entry which is preliminary data.</text>
</comment>
<feature type="chain" id="PRO_5020554695" evidence="2">
    <location>
        <begin position="22"/>
        <end position="968"/>
    </location>
</feature>
<dbReference type="Gene3D" id="2.60.40.1120">
    <property type="entry name" value="Carboxypeptidase-like, regulatory domain"/>
    <property type="match status" value="1"/>
</dbReference>
<dbReference type="SUPFAM" id="SSF49464">
    <property type="entry name" value="Carboxypeptidase regulatory domain-like"/>
    <property type="match status" value="1"/>
</dbReference>
<feature type="domain" description="Outer membrane protein beta-barrel" evidence="3">
    <location>
        <begin position="468"/>
        <end position="929"/>
    </location>
</feature>
<feature type="compositionally biased region" description="Gly residues" evidence="1">
    <location>
        <begin position="302"/>
        <end position="317"/>
    </location>
</feature>
<evidence type="ECO:0000256" key="2">
    <source>
        <dbReference type="SAM" id="SignalP"/>
    </source>
</evidence>
<dbReference type="GO" id="GO:0004180">
    <property type="term" value="F:carboxypeptidase activity"/>
    <property type="evidence" value="ECO:0007669"/>
    <property type="project" value="UniProtKB-KW"/>
</dbReference>
<dbReference type="OrthoDB" id="606930at2"/>
<feature type="signal peptide" evidence="2">
    <location>
        <begin position="1"/>
        <end position="21"/>
    </location>
</feature>
<feature type="region of interest" description="Disordered" evidence="1">
    <location>
        <begin position="301"/>
        <end position="332"/>
    </location>
</feature>
<protein>
    <submittedName>
        <fullName evidence="4">Carboxypeptidase-like protein</fullName>
    </submittedName>
</protein>
<dbReference type="Proteomes" id="UP000294498">
    <property type="component" value="Unassembled WGS sequence"/>
</dbReference>
<dbReference type="InterPro" id="IPR008969">
    <property type="entry name" value="CarboxyPept-like_regulatory"/>
</dbReference>
<keyword evidence="4" id="KW-0121">Carboxypeptidase</keyword>
<dbReference type="EMBL" id="SODV01000001">
    <property type="protein sequence ID" value="TDW99157.1"/>
    <property type="molecule type" value="Genomic_DNA"/>
</dbReference>
<dbReference type="Pfam" id="PF14905">
    <property type="entry name" value="OMP_b-brl_3"/>
    <property type="match status" value="1"/>
</dbReference>
<name>A0A4R8DN83_9BACT</name>
<reference evidence="4 5" key="1">
    <citation type="submission" date="2019-03" db="EMBL/GenBank/DDBJ databases">
        <title>Genomic Encyclopedia of Type Strains, Phase IV (KMG-IV): sequencing the most valuable type-strain genomes for metagenomic binning, comparative biology and taxonomic classification.</title>
        <authorList>
            <person name="Goeker M."/>
        </authorList>
    </citation>
    <scope>NUCLEOTIDE SEQUENCE [LARGE SCALE GENOMIC DNA]</scope>
    <source>
        <strain evidence="4 5">DSM 100059</strain>
    </source>
</reference>
<dbReference type="SUPFAM" id="SSF56935">
    <property type="entry name" value="Porins"/>
    <property type="match status" value="1"/>
</dbReference>
<keyword evidence="4" id="KW-0378">Hydrolase</keyword>
<feature type="compositionally biased region" description="Polar residues" evidence="1">
    <location>
        <begin position="318"/>
        <end position="332"/>
    </location>
</feature>
<evidence type="ECO:0000256" key="1">
    <source>
        <dbReference type="SAM" id="MobiDB-lite"/>
    </source>
</evidence>
<dbReference type="Pfam" id="PF13715">
    <property type="entry name" value="CarbopepD_reg_2"/>
    <property type="match status" value="1"/>
</dbReference>
<dbReference type="InterPro" id="IPR041700">
    <property type="entry name" value="OMP_b-brl_3"/>
</dbReference>
<dbReference type="AlphaFoldDB" id="A0A4R8DN83"/>
<keyword evidence="4" id="KW-0645">Protease</keyword>
<dbReference type="RefSeq" id="WP_133989640.1">
    <property type="nucleotide sequence ID" value="NZ_SODV01000001.1"/>
</dbReference>
<proteinExistence type="predicted"/>
<sequence>MKKILLLIVIAFLGSRTVSHAQVEPVNPANAPSAGGPITGIIRDSVTNRALEKAVVSYVEAGKTDTAHTLTDAQGRFSFERTPVGDFILIISYIGHQTKGVQYPATMAGNVGIIPMSEKIKELAEVVIQAPPIKVMQDTVEYRADAYPVRKDAVAEDLLKKLPGVEVDAQGNVTAHGQTVTKIRVNGKDFFGGDPKMATKNIPADAIDKIQVIDDQSDQAKFSGFDDGDRTKIINITIKKDRNQGYFGSATAGAGIESGNEINTPYEGYLRAFRFNNAEQMALLGNANNVNIPTFSQAGASFQGGGGRGGGGGGGGSTSPSANLTQSNSGAQGYNDAKTAGFNYANDLTPHLTVFGSYQYTKTQSTVLTNSFTHLLGDSIAQPYFNSASNSLTDQQKHSVMLNVGWGFSRHDSLLFRGSFNYSTNIQNSNTQTTYEDSTQKNQTSSIGQIYKGNNSTPATSVTLLWMHKFNKIGRTLSVTATDNPSPSTETDSNYSVQDNYLTNLSDTIRQVSFFKTNNYSYSGRVSYTEPLSLKSGLELSYAYSSSENVSSKNVYSLDPKMVETFVDSLSNNMDNTLVTNKVGLTFRHKERKFNYQIGASLQPTLLDTKTTIDDTLHHFEQHELVFVPIGSLAYQFSTTKRLRIFYTGTSQQPTPTQLQPVPDITNQQNINLGNPNLKPEFDNHVVINYNNFDNLSGRAFFLNINTNIVNKNIATNTIYTPGAKNTVYYYMPVNANGYYTAGANAYFSQPFNNREFILTLSSKVNFTHDPEYLNGALDLGQTWQPTETIRFEMDKGDWLEVIGGASYALNSTSYSLKTQGSAGGTNTQTQTWSLAQSARVDFLKIFSFRYDYIYTIPQGFSSAIGNKPVTLINAVLESRFMNQRLIAAVSVNDLLNENVNYNQTFSKTQVTQSQSNVLQRFVMFTLTYKLAKFKGSQATGGMMMPRGMRGGDGGGGFGGGGGGRRGG</sequence>
<evidence type="ECO:0000313" key="4">
    <source>
        <dbReference type="EMBL" id="TDW99157.1"/>
    </source>
</evidence>
<accession>A0A4R8DN83</accession>